<protein>
    <recommendedName>
        <fullName evidence="4">PEP-CTERM protein-sorting domain-containing protein</fullName>
    </recommendedName>
</protein>
<comment type="caution">
    <text evidence="2">The sequence shown here is derived from an EMBL/GenBank/DDBJ whole genome shotgun (WGS) entry which is preliminary data.</text>
</comment>
<proteinExistence type="predicted"/>
<evidence type="ECO:0000313" key="3">
    <source>
        <dbReference type="Proteomes" id="UP000541810"/>
    </source>
</evidence>
<sequence>MFRTIAPQTSARARWTAAACAAVLLPVTGYALPAATGFETLPGGTTAVPVSTFNSDGIDITVSPMHLPGGGFTSNFAEVQSRVFIPPASGFGDGDQELELNNVLATFDFGGSPTLMQFDYAFYGGVSNLQVNGAVDAVNGGLSQILGVALGAALSTTNGTYNGVDFELTGQSLGGSNEIGRLTLGDGVTPINLFSVGGQEFAVDSFRAVPEPAGALALGGLGSVLLARRRGRETA</sequence>
<keyword evidence="1" id="KW-0732">Signal</keyword>
<dbReference type="EMBL" id="JACHGY010000001">
    <property type="protein sequence ID" value="MBB6430232.1"/>
    <property type="molecule type" value="Genomic_DNA"/>
</dbReference>
<feature type="signal peptide" evidence="1">
    <location>
        <begin position="1"/>
        <end position="21"/>
    </location>
</feature>
<evidence type="ECO:0000313" key="2">
    <source>
        <dbReference type="EMBL" id="MBB6430232.1"/>
    </source>
</evidence>
<organism evidence="2 3">
    <name type="scientific">Algisphaera agarilytica</name>
    <dbReference type="NCBI Taxonomy" id="1385975"/>
    <lineage>
        <taxon>Bacteria</taxon>
        <taxon>Pseudomonadati</taxon>
        <taxon>Planctomycetota</taxon>
        <taxon>Phycisphaerae</taxon>
        <taxon>Phycisphaerales</taxon>
        <taxon>Phycisphaeraceae</taxon>
        <taxon>Algisphaera</taxon>
    </lineage>
</organism>
<name>A0A7X0LKS1_9BACT</name>
<feature type="chain" id="PRO_5031338984" description="PEP-CTERM protein-sorting domain-containing protein" evidence="1">
    <location>
        <begin position="22"/>
        <end position="235"/>
    </location>
</feature>
<keyword evidence="3" id="KW-1185">Reference proteome</keyword>
<accession>A0A7X0LKS1</accession>
<gene>
    <name evidence="2" type="ORF">HNQ40_002038</name>
</gene>
<evidence type="ECO:0008006" key="4">
    <source>
        <dbReference type="Google" id="ProtNLM"/>
    </source>
</evidence>
<dbReference type="Proteomes" id="UP000541810">
    <property type="component" value="Unassembled WGS sequence"/>
</dbReference>
<evidence type="ECO:0000256" key="1">
    <source>
        <dbReference type="SAM" id="SignalP"/>
    </source>
</evidence>
<reference evidence="2 3" key="1">
    <citation type="submission" date="2020-08" db="EMBL/GenBank/DDBJ databases">
        <title>Genomic Encyclopedia of Type Strains, Phase IV (KMG-IV): sequencing the most valuable type-strain genomes for metagenomic binning, comparative biology and taxonomic classification.</title>
        <authorList>
            <person name="Goeker M."/>
        </authorList>
    </citation>
    <scope>NUCLEOTIDE SEQUENCE [LARGE SCALE GENOMIC DNA]</scope>
    <source>
        <strain evidence="2 3">DSM 103725</strain>
    </source>
</reference>
<dbReference type="AlphaFoldDB" id="A0A7X0LKS1"/>
<dbReference type="RefSeq" id="WP_184677763.1">
    <property type="nucleotide sequence ID" value="NZ_JACHGY010000001.1"/>
</dbReference>